<sequence>MPDDWGMVRDNDKGAWTDDGDLSSDTREYINSEIDGVKMKHLIKILILLFAVTLVTGKPMPDEWGLVRDNDIGAWTDEGDLSNDARVYINSESSNLCCRLQVKACCQK</sequence>
<keyword evidence="3" id="KW-1185">Reference proteome</keyword>
<feature type="region of interest" description="Disordered" evidence="1">
    <location>
        <begin position="1"/>
        <end position="20"/>
    </location>
</feature>
<proteinExistence type="predicted"/>
<protein>
    <submittedName>
        <fullName evidence="2">Uncharacterized protein</fullName>
    </submittedName>
</protein>
<dbReference type="EMBL" id="CALNXK010000019">
    <property type="protein sequence ID" value="CAH3106613.1"/>
    <property type="molecule type" value="Genomic_DNA"/>
</dbReference>
<name>A0ABN8NGQ0_9CNID</name>
<reference evidence="2 3" key="1">
    <citation type="submission" date="2022-05" db="EMBL/GenBank/DDBJ databases">
        <authorList>
            <consortium name="Genoscope - CEA"/>
            <person name="William W."/>
        </authorList>
    </citation>
    <scope>NUCLEOTIDE SEQUENCE [LARGE SCALE GENOMIC DNA]</scope>
</reference>
<evidence type="ECO:0000256" key="1">
    <source>
        <dbReference type="SAM" id="MobiDB-lite"/>
    </source>
</evidence>
<evidence type="ECO:0000313" key="3">
    <source>
        <dbReference type="Proteomes" id="UP001159405"/>
    </source>
</evidence>
<dbReference type="Proteomes" id="UP001159405">
    <property type="component" value="Unassembled WGS sequence"/>
</dbReference>
<comment type="caution">
    <text evidence="2">The sequence shown here is derived from an EMBL/GenBank/DDBJ whole genome shotgun (WGS) entry which is preliminary data.</text>
</comment>
<feature type="compositionally biased region" description="Basic and acidic residues" evidence="1">
    <location>
        <begin position="1"/>
        <end position="16"/>
    </location>
</feature>
<organism evidence="2 3">
    <name type="scientific">Porites lobata</name>
    <dbReference type="NCBI Taxonomy" id="104759"/>
    <lineage>
        <taxon>Eukaryota</taxon>
        <taxon>Metazoa</taxon>
        <taxon>Cnidaria</taxon>
        <taxon>Anthozoa</taxon>
        <taxon>Hexacorallia</taxon>
        <taxon>Scleractinia</taxon>
        <taxon>Fungiina</taxon>
        <taxon>Poritidae</taxon>
        <taxon>Porites</taxon>
    </lineage>
</organism>
<accession>A0ABN8NGQ0</accession>
<gene>
    <name evidence="2" type="ORF">PLOB_00014883</name>
</gene>
<evidence type="ECO:0000313" key="2">
    <source>
        <dbReference type="EMBL" id="CAH3106613.1"/>
    </source>
</evidence>